<dbReference type="AlphaFoldDB" id="A0A9I9EI62"/>
<evidence type="ECO:0000313" key="1">
    <source>
        <dbReference type="EnsemblPlants" id="MELO3C034174.2.1"/>
    </source>
</evidence>
<accession>A0A9I9EI62</accession>
<sequence>MRKMVGTKQNFIVIKNKMEKVHFINALTINISKDLPHSFKEIWTLPSAVYYISSIYSQEKLCLLKKDQLNVRCL</sequence>
<reference evidence="1" key="1">
    <citation type="submission" date="2023-03" db="UniProtKB">
        <authorList>
            <consortium name="EnsemblPlants"/>
        </authorList>
    </citation>
    <scope>IDENTIFICATION</scope>
</reference>
<dbReference type="Gramene" id="MELO3C034174.2.1">
    <property type="protein sequence ID" value="MELO3C034174.2.1"/>
    <property type="gene ID" value="MELO3C034174.2"/>
</dbReference>
<name>A0A9I9EI62_CUCME</name>
<organism evidence="1">
    <name type="scientific">Cucumis melo</name>
    <name type="common">Muskmelon</name>
    <dbReference type="NCBI Taxonomy" id="3656"/>
    <lineage>
        <taxon>Eukaryota</taxon>
        <taxon>Viridiplantae</taxon>
        <taxon>Streptophyta</taxon>
        <taxon>Embryophyta</taxon>
        <taxon>Tracheophyta</taxon>
        <taxon>Spermatophyta</taxon>
        <taxon>Magnoliopsida</taxon>
        <taxon>eudicotyledons</taxon>
        <taxon>Gunneridae</taxon>
        <taxon>Pentapetalae</taxon>
        <taxon>rosids</taxon>
        <taxon>fabids</taxon>
        <taxon>Cucurbitales</taxon>
        <taxon>Cucurbitaceae</taxon>
        <taxon>Benincaseae</taxon>
        <taxon>Cucumis</taxon>
    </lineage>
</organism>
<proteinExistence type="predicted"/>
<protein>
    <submittedName>
        <fullName evidence="1">Uncharacterized protein</fullName>
    </submittedName>
</protein>
<dbReference type="EnsemblPlants" id="MELO3C034174.2.1">
    <property type="protein sequence ID" value="MELO3C034174.2.1"/>
    <property type="gene ID" value="MELO3C034174.2"/>
</dbReference>